<reference evidence="1" key="1">
    <citation type="submission" date="2018-05" db="EMBL/GenBank/DDBJ databases">
        <authorList>
            <person name="Lanie J.A."/>
            <person name="Ng W.-L."/>
            <person name="Kazmierczak K.M."/>
            <person name="Andrzejewski T.M."/>
            <person name="Davidsen T.M."/>
            <person name="Wayne K.J."/>
            <person name="Tettelin H."/>
            <person name="Glass J.I."/>
            <person name="Rusch D."/>
            <person name="Podicherti R."/>
            <person name="Tsui H.-C.T."/>
            <person name="Winkler M.E."/>
        </authorList>
    </citation>
    <scope>NUCLEOTIDE SEQUENCE</scope>
</reference>
<protein>
    <recommendedName>
        <fullName evidence="2">DUF721 domain-containing protein</fullName>
    </recommendedName>
</protein>
<dbReference type="PANTHER" id="PTHR36456">
    <property type="entry name" value="UPF0232 PROTEIN SCO3875"/>
    <property type="match status" value="1"/>
</dbReference>
<dbReference type="InterPro" id="IPR007922">
    <property type="entry name" value="DciA-like"/>
</dbReference>
<gene>
    <name evidence="1" type="ORF">METZ01_LOCUS18187</name>
</gene>
<dbReference type="EMBL" id="UINC01000957">
    <property type="protein sequence ID" value="SUZ65333.1"/>
    <property type="molecule type" value="Genomic_DNA"/>
</dbReference>
<accession>A0A381PIS0</accession>
<dbReference type="PANTHER" id="PTHR36456:SF1">
    <property type="entry name" value="UPF0232 PROTEIN SCO3875"/>
    <property type="match status" value="1"/>
</dbReference>
<name>A0A381PIS0_9ZZZZ</name>
<dbReference type="AlphaFoldDB" id="A0A381PIS0"/>
<proteinExistence type="predicted"/>
<sequence length="86" mass="9835">MKRVVTDFGDNGAMYAIHERWDEAVGSAISQHCRPRRLSKGELLVEVDHPGWATEVQYLEQDLLAKLVQLHPELDLRGIKVQVKRS</sequence>
<organism evidence="1">
    <name type="scientific">marine metagenome</name>
    <dbReference type="NCBI Taxonomy" id="408172"/>
    <lineage>
        <taxon>unclassified sequences</taxon>
        <taxon>metagenomes</taxon>
        <taxon>ecological metagenomes</taxon>
    </lineage>
</organism>
<evidence type="ECO:0008006" key="2">
    <source>
        <dbReference type="Google" id="ProtNLM"/>
    </source>
</evidence>
<evidence type="ECO:0000313" key="1">
    <source>
        <dbReference type="EMBL" id="SUZ65333.1"/>
    </source>
</evidence>
<dbReference type="Pfam" id="PF05258">
    <property type="entry name" value="DciA"/>
    <property type="match status" value="1"/>
</dbReference>